<sequence>MRKKIGSALDLVLFDYGDDEDGEEVFSQEGSRLVVRAAAKDIAFDQALRAALQAGIDKLTDAVGLTLGPRGRNVVLDEFGTPKVVNDGVDNGRAIELPDAMENAGAALIREVASKTNDSTGDGTTTASVLAREIIKLGLLNLTSDANPVSIKKGIDKTVQGLIVELEKRARPVKGREDIKAIASISAGNDEIIGTMIAVAIDKVGPDGVLSIELSSSFETTVDVEEGMEIDRGYISPQFVTNPEKLIVEFEMQEPLCLSLPKISLVRLLRVFFVNKLRGILNVAAIKAPGFGKRRKALLQDIAIVTGAEFQASDLGLLVENTTVEQLGLARKVTISKDSTTVIADSASKDEIHARIAQIKKELSETDSVYDSEKLAERIAKLSGGVAVIKVGAVTETEVEDRKLRVEDAKNATFAAIEEGIVPGGGAALVHLSTCVPAIKETLVDADERLGADIVQKALVASAALIAQNAGVEGEVVVERIKASEWEVGYHAMIDKYENLVEFGVIDPAKVTRCALQNSASVAGMVLTTQAIIVEKPKTPMAAPPQGLTV</sequence>
<dbReference type="Proteomes" id="UP001062846">
    <property type="component" value="Chromosome 1"/>
</dbReference>
<proteinExistence type="predicted"/>
<comment type="caution">
    <text evidence="1">The sequence shown here is derived from an EMBL/GenBank/DDBJ whole genome shotgun (WGS) entry which is preliminary data.</text>
</comment>
<gene>
    <name evidence="1" type="ORF">RHMOL_Rhmol01G0290600</name>
</gene>
<reference evidence="1" key="1">
    <citation type="submission" date="2022-02" db="EMBL/GenBank/DDBJ databases">
        <title>Plant Genome Project.</title>
        <authorList>
            <person name="Zhang R.-G."/>
        </authorList>
    </citation>
    <scope>NUCLEOTIDE SEQUENCE</scope>
    <source>
        <strain evidence="1">AT1</strain>
    </source>
</reference>
<protein>
    <submittedName>
        <fullName evidence="1">Uncharacterized protein</fullName>
    </submittedName>
</protein>
<name>A0ACC0Q8C3_RHOML</name>
<keyword evidence="2" id="KW-1185">Reference proteome</keyword>
<accession>A0ACC0Q8C3</accession>
<evidence type="ECO:0000313" key="2">
    <source>
        <dbReference type="Proteomes" id="UP001062846"/>
    </source>
</evidence>
<organism evidence="1 2">
    <name type="scientific">Rhododendron molle</name>
    <name type="common">Chinese azalea</name>
    <name type="synonym">Azalea mollis</name>
    <dbReference type="NCBI Taxonomy" id="49168"/>
    <lineage>
        <taxon>Eukaryota</taxon>
        <taxon>Viridiplantae</taxon>
        <taxon>Streptophyta</taxon>
        <taxon>Embryophyta</taxon>
        <taxon>Tracheophyta</taxon>
        <taxon>Spermatophyta</taxon>
        <taxon>Magnoliopsida</taxon>
        <taxon>eudicotyledons</taxon>
        <taxon>Gunneridae</taxon>
        <taxon>Pentapetalae</taxon>
        <taxon>asterids</taxon>
        <taxon>Ericales</taxon>
        <taxon>Ericaceae</taxon>
        <taxon>Ericoideae</taxon>
        <taxon>Rhodoreae</taxon>
        <taxon>Rhododendron</taxon>
    </lineage>
</organism>
<evidence type="ECO:0000313" key="1">
    <source>
        <dbReference type="EMBL" id="KAI8573614.1"/>
    </source>
</evidence>
<dbReference type="EMBL" id="CM046388">
    <property type="protein sequence ID" value="KAI8573614.1"/>
    <property type="molecule type" value="Genomic_DNA"/>
</dbReference>